<comment type="subunit">
    <text evidence="9">Homodimer.</text>
</comment>
<keyword evidence="9" id="KW-0460">Magnesium</keyword>
<feature type="binding site" evidence="9">
    <location>
        <position position="231"/>
    </location>
    <ligand>
        <name>Mg(2+)</name>
        <dbReference type="ChEBI" id="CHEBI:18420"/>
        <label>1</label>
    </ligand>
</feature>
<dbReference type="AlphaFoldDB" id="A0A7C3HRM3"/>
<dbReference type="SUPFAM" id="SSF47648">
    <property type="entry name" value="Nucleoside phosphorylase/phosphoribosyltransferase N-terminal domain"/>
    <property type="match status" value="1"/>
</dbReference>
<evidence type="ECO:0000256" key="1">
    <source>
        <dbReference type="ARBA" id="ARBA00004907"/>
    </source>
</evidence>
<comment type="caution">
    <text evidence="12">The sequence shown here is derived from an EMBL/GenBank/DDBJ whole genome shotgun (WGS) entry which is preliminary data.</text>
</comment>
<feature type="binding site" evidence="9">
    <location>
        <position position="90"/>
    </location>
    <ligand>
        <name>Mg(2+)</name>
        <dbReference type="ChEBI" id="CHEBI:18420"/>
        <label>1</label>
    </ligand>
</feature>
<evidence type="ECO:0000256" key="6">
    <source>
        <dbReference type="ARBA" id="ARBA00023141"/>
    </source>
</evidence>
<comment type="catalytic activity">
    <reaction evidence="7 9">
        <text>N-(5-phospho-beta-D-ribosyl)anthranilate + diphosphate = 5-phospho-alpha-D-ribose 1-diphosphate + anthranilate</text>
        <dbReference type="Rhea" id="RHEA:11768"/>
        <dbReference type="ChEBI" id="CHEBI:16567"/>
        <dbReference type="ChEBI" id="CHEBI:18277"/>
        <dbReference type="ChEBI" id="CHEBI:33019"/>
        <dbReference type="ChEBI" id="CHEBI:58017"/>
        <dbReference type="EC" id="2.4.2.18"/>
    </reaction>
</comment>
<dbReference type="NCBIfam" id="TIGR01245">
    <property type="entry name" value="trpD"/>
    <property type="match status" value="1"/>
</dbReference>
<feature type="domain" description="Glycosyl transferase family 3 N-terminal" evidence="11">
    <location>
        <begin position="4"/>
        <end position="63"/>
    </location>
</feature>
<dbReference type="EMBL" id="DSWI01000012">
    <property type="protein sequence ID" value="HFG20302.1"/>
    <property type="molecule type" value="Genomic_DNA"/>
</dbReference>
<gene>
    <name evidence="9 12" type="primary">trpD</name>
    <name evidence="12" type="ORF">ENS82_06195</name>
</gene>
<accession>A0A7C3HRM3</accession>
<dbReference type="InterPro" id="IPR035902">
    <property type="entry name" value="Nuc_phospho_transferase"/>
</dbReference>
<dbReference type="GO" id="GO:0005829">
    <property type="term" value="C:cytosol"/>
    <property type="evidence" value="ECO:0007669"/>
    <property type="project" value="TreeGrafter"/>
</dbReference>
<dbReference type="EC" id="2.4.2.18" evidence="9"/>
<evidence type="ECO:0000256" key="9">
    <source>
        <dbReference type="HAMAP-Rule" id="MF_00211"/>
    </source>
</evidence>
<dbReference type="Gene3D" id="3.40.1030.10">
    <property type="entry name" value="Nucleoside phosphorylase/phosphoribosyltransferase catalytic domain"/>
    <property type="match status" value="1"/>
</dbReference>
<comment type="cofactor">
    <cofactor evidence="9">
        <name>Mg(2+)</name>
        <dbReference type="ChEBI" id="CHEBI:18420"/>
    </cofactor>
    <text evidence="9">Binds 2 magnesium ions per monomer.</text>
</comment>
<dbReference type="PANTHER" id="PTHR43285">
    <property type="entry name" value="ANTHRANILATE PHOSPHORIBOSYLTRANSFERASE"/>
    <property type="match status" value="1"/>
</dbReference>
<keyword evidence="2 9" id="KW-0028">Amino-acid biosynthesis</keyword>
<dbReference type="Pfam" id="PF00591">
    <property type="entry name" value="Glycos_transf_3"/>
    <property type="match status" value="1"/>
</dbReference>
<dbReference type="PANTHER" id="PTHR43285:SF2">
    <property type="entry name" value="ANTHRANILATE PHOSPHORIBOSYLTRANSFERASE"/>
    <property type="match status" value="1"/>
</dbReference>
<dbReference type="GO" id="GO:0004048">
    <property type="term" value="F:anthranilate phosphoribosyltransferase activity"/>
    <property type="evidence" value="ECO:0007669"/>
    <property type="project" value="UniProtKB-UniRule"/>
</dbReference>
<organism evidence="12">
    <name type="scientific">Meiothermus ruber</name>
    <dbReference type="NCBI Taxonomy" id="277"/>
    <lineage>
        <taxon>Bacteria</taxon>
        <taxon>Thermotogati</taxon>
        <taxon>Deinococcota</taxon>
        <taxon>Deinococci</taxon>
        <taxon>Thermales</taxon>
        <taxon>Thermaceae</taxon>
        <taxon>Meiothermus</taxon>
    </lineage>
</organism>
<feature type="binding site" evidence="9">
    <location>
        <begin position="88"/>
        <end position="91"/>
    </location>
    <ligand>
        <name>5-phospho-alpha-D-ribose 1-diphosphate</name>
        <dbReference type="ChEBI" id="CHEBI:58017"/>
    </ligand>
</feature>
<feature type="binding site" evidence="9">
    <location>
        <position position="164"/>
    </location>
    <ligand>
        <name>anthranilate</name>
        <dbReference type="ChEBI" id="CHEBI:16567"/>
        <label>2</label>
    </ligand>
</feature>
<dbReference type="GO" id="GO:0000162">
    <property type="term" value="P:L-tryptophan biosynthetic process"/>
    <property type="evidence" value="ECO:0007669"/>
    <property type="project" value="UniProtKB-UniRule"/>
</dbReference>
<evidence type="ECO:0000256" key="7">
    <source>
        <dbReference type="ARBA" id="ARBA00052328"/>
    </source>
</evidence>
<dbReference type="InterPro" id="IPR036320">
    <property type="entry name" value="Glycosyl_Trfase_fam3_N_dom_sf"/>
</dbReference>
<dbReference type="InterPro" id="IPR000312">
    <property type="entry name" value="Glycosyl_Trfase_fam3"/>
</dbReference>
<dbReference type="GO" id="GO:0000287">
    <property type="term" value="F:magnesium ion binding"/>
    <property type="evidence" value="ECO:0007669"/>
    <property type="project" value="UniProtKB-UniRule"/>
</dbReference>
<keyword evidence="4 9" id="KW-0808">Transferase</keyword>
<reference evidence="12" key="1">
    <citation type="journal article" date="2020" name="mSystems">
        <title>Genome- and Community-Level Interaction Insights into Carbon Utilization and Element Cycling Functions of Hydrothermarchaeota in Hydrothermal Sediment.</title>
        <authorList>
            <person name="Zhou Z."/>
            <person name="Liu Y."/>
            <person name="Xu W."/>
            <person name="Pan J."/>
            <person name="Luo Z.H."/>
            <person name="Li M."/>
        </authorList>
    </citation>
    <scope>NUCLEOTIDE SEQUENCE [LARGE SCALE GENOMIC DNA]</scope>
    <source>
        <strain evidence="12">SpSt-524</strain>
    </source>
</reference>
<feature type="binding site" evidence="9">
    <location>
        <position position="78"/>
    </location>
    <ligand>
        <name>5-phospho-alpha-D-ribose 1-diphosphate</name>
        <dbReference type="ChEBI" id="CHEBI:58017"/>
    </ligand>
</feature>
<evidence type="ECO:0000256" key="2">
    <source>
        <dbReference type="ARBA" id="ARBA00022605"/>
    </source>
</evidence>
<evidence type="ECO:0000256" key="4">
    <source>
        <dbReference type="ARBA" id="ARBA00022679"/>
    </source>
</evidence>
<dbReference type="InterPro" id="IPR017459">
    <property type="entry name" value="Glycosyl_Trfase_fam3_N_dom"/>
</dbReference>
<protein>
    <recommendedName>
        <fullName evidence="9">Anthranilate phosphoribosyltransferase</fullName>
        <ecNumber evidence="9">2.4.2.18</ecNumber>
    </recommendedName>
</protein>
<dbReference type="InterPro" id="IPR005940">
    <property type="entry name" value="Anthranilate_Pribosyl_Tfrase"/>
</dbReference>
<dbReference type="SUPFAM" id="SSF52418">
    <property type="entry name" value="Nucleoside phosphorylase/phosphoribosyltransferase catalytic domain"/>
    <property type="match status" value="1"/>
</dbReference>
<evidence type="ECO:0000256" key="3">
    <source>
        <dbReference type="ARBA" id="ARBA00022676"/>
    </source>
</evidence>
<name>A0A7C3HRM3_MEIRU</name>
<dbReference type="Pfam" id="PF02885">
    <property type="entry name" value="Glycos_trans_3N"/>
    <property type="match status" value="1"/>
</dbReference>
<comment type="function">
    <text evidence="9">Catalyzes the transfer of the phosphoribosyl group of 5-phosphorylribose-1-pyrophosphate (PRPP) to anthranilate to yield N-(5'-phosphoribosyl)-anthranilate (PRA).</text>
</comment>
<comment type="similarity">
    <text evidence="8">In the C-terminal section; belongs to the anthranilate phosphoribosyltransferase family.</text>
</comment>
<keyword evidence="3 9" id="KW-0328">Glycosyltransferase</keyword>
<evidence type="ECO:0000256" key="5">
    <source>
        <dbReference type="ARBA" id="ARBA00022822"/>
    </source>
</evidence>
<dbReference type="Gene3D" id="1.20.970.10">
    <property type="entry name" value="Transferase, Pyrimidine Nucleoside Phosphorylase, Chain C"/>
    <property type="match status" value="1"/>
</dbReference>
<feature type="binding site" evidence="9">
    <location>
        <position position="231"/>
    </location>
    <ligand>
        <name>Mg(2+)</name>
        <dbReference type="ChEBI" id="CHEBI:18420"/>
        <label>2</label>
    </ligand>
</feature>
<feature type="domain" description="Glycosyl transferase family 3" evidence="10">
    <location>
        <begin position="71"/>
        <end position="327"/>
    </location>
</feature>
<feature type="binding site" evidence="9">
    <location>
        <begin position="106"/>
        <end position="114"/>
    </location>
    <ligand>
        <name>5-phospho-alpha-D-ribose 1-diphosphate</name>
        <dbReference type="ChEBI" id="CHEBI:58017"/>
    </ligand>
</feature>
<dbReference type="FunFam" id="3.40.1030.10:FF:000002">
    <property type="entry name" value="Anthranilate phosphoribosyltransferase"/>
    <property type="match status" value="1"/>
</dbReference>
<evidence type="ECO:0000259" key="10">
    <source>
        <dbReference type="Pfam" id="PF00591"/>
    </source>
</evidence>
<dbReference type="HAMAP" id="MF_00211">
    <property type="entry name" value="TrpD"/>
    <property type="match status" value="1"/>
</dbReference>
<comment type="similarity">
    <text evidence="9">Belongs to the anthranilate phosphoribosyltransferase family.</text>
</comment>
<feature type="binding site" evidence="9">
    <location>
        <position position="109"/>
    </location>
    <ligand>
        <name>anthranilate</name>
        <dbReference type="ChEBI" id="CHEBI:16567"/>
        <label>1</label>
    </ligand>
</feature>
<sequence length="341" mass="35521">MDELKKALLAEPLSQAEAHALMRRIMAGDLTPVQTAGVLMALRTRGETPEEIAGFAAGMREAAVRVETRRQPLLDIVGTGGVAPEAFNISTTTCFVVAAGGVAVAKHGNRAASSKSGSFDLIEALGIRIDIPAEKVAEAIETVGLGFLFARNHHPAMRYVAPVRAELGVRTVFNLLGPLTNPAFASLNLVGVSSPALVEPFARVLRDLGSSRALVVHGQMTRGEGLEAIDELALGDNLVAELKDGQIHTYRLRPEEVGLEPAPYTAIGGGTAAENAAVARAILSGQLRGPKRDAVVLNAGAAFYLAGKSPSIAAGVKMGQALLDSGAGMEVLERLAKLTQA</sequence>
<evidence type="ECO:0000256" key="8">
    <source>
        <dbReference type="ARBA" id="ARBA00061188"/>
    </source>
</evidence>
<keyword evidence="6 9" id="KW-0057">Aromatic amino acid biosynthesis</keyword>
<keyword evidence="5 9" id="KW-0822">Tryptophan biosynthesis</keyword>
<feature type="binding site" evidence="9">
    <location>
        <position position="118"/>
    </location>
    <ligand>
        <name>5-phospho-alpha-D-ribose 1-diphosphate</name>
        <dbReference type="ChEBI" id="CHEBI:58017"/>
    </ligand>
</feature>
<dbReference type="UniPathway" id="UPA00035">
    <property type="reaction ID" value="UER00041"/>
</dbReference>
<feature type="binding site" evidence="9">
    <location>
        <position position="78"/>
    </location>
    <ligand>
        <name>anthranilate</name>
        <dbReference type="ChEBI" id="CHEBI:16567"/>
        <label>1</label>
    </ligand>
</feature>
<proteinExistence type="inferred from homology"/>
<feature type="binding site" evidence="9">
    <location>
        <position position="230"/>
    </location>
    <ligand>
        <name>Mg(2+)</name>
        <dbReference type="ChEBI" id="CHEBI:18420"/>
        <label>2</label>
    </ligand>
</feature>
<evidence type="ECO:0000313" key="12">
    <source>
        <dbReference type="EMBL" id="HFG20302.1"/>
    </source>
</evidence>
<comment type="pathway">
    <text evidence="1 9">Amino-acid biosynthesis; L-tryptophan biosynthesis; L-tryptophan from chorismate: step 2/5.</text>
</comment>
<keyword evidence="9" id="KW-0479">Metal-binding</keyword>
<evidence type="ECO:0000259" key="11">
    <source>
        <dbReference type="Pfam" id="PF02885"/>
    </source>
</evidence>
<comment type="caution">
    <text evidence="9">Lacks conserved residue(s) required for the propagation of feature annotation.</text>
</comment>